<evidence type="ECO:0000256" key="1">
    <source>
        <dbReference type="SAM" id="SignalP"/>
    </source>
</evidence>
<keyword evidence="3" id="KW-1185">Reference proteome</keyword>
<feature type="chain" id="PRO_5031549878" evidence="1">
    <location>
        <begin position="24"/>
        <end position="74"/>
    </location>
</feature>
<gene>
    <name evidence="2" type="ORF">GHC57_17585</name>
</gene>
<dbReference type="RefSeq" id="WP_153346698.1">
    <property type="nucleotide sequence ID" value="NZ_WIVE01000090.1"/>
</dbReference>
<evidence type="ECO:0000313" key="2">
    <source>
        <dbReference type="EMBL" id="MQX38332.1"/>
    </source>
</evidence>
<evidence type="ECO:0000313" key="3">
    <source>
        <dbReference type="Proteomes" id="UP000434582"/>
    </source>
</evidence>
<proteinExistence type="predicted"/>
<dbReference type="AlphaFoldDB" id="A0A7X2D646"/>
<name>A0A7X2D646_9PROT</name>
<organism evidence="2 3">
    <name type="scientific">Roseospira navarrensis</name>
    <dbReference type="NCBI Taxonomy" id="140058"/>
    <lineage>
        <taxon>Bacteria</taxon>
        <taxon>Pseudomonadati</taxon>
        <taxon>Pseudomonadota</taxon>
        <taxon>Alphaproteobacteria</taxon>
        <taxon>Rhodospirillales</taxon>
        <taxon>Rhodospirillaceae</taxon>
        <taxon>Roseospira</taxon>
    </lineage>
</organism>
<keyword evidence="1" id="KW-0732">Signal</keyword>
<dbReference type="Proteomes" id="UP000434582">
    <property type="component" value="Unassembled WGS sequence"/>
</dbReference>
<accession>A0A7X2D646</accession>
<feature type="signal peptide" evidence="1">
    <location>
        <begin position="1"/>
        <end position="23"/>
    </location>
</feature>
<protein>
    <submittedName>
        <fullName evidence="2">Uncharacterized protein</fullName>
    </submittedName>
</protein>
<dbReference type="EMBL" id="WIVE01000090">
    <property type="protein sequence ID" value="MQX38332.1"/>
    <property type="molecule type" value="Genomic_DNA"/>
</dbReference>
<reference evidence="2 3" key="1">
    <citation type="submission" date="2019-10" db="EMBL/GenBank/DDBJ databases">
        <title>Draft whole-genome sequence of the purple nonsulfur photosynthetic bacterium Roseospira navarrensis DSM 15114.</title>
        <authorList>
            <person name="Kyndt J.A."/>
            <person name="Meyer T.E."/>
        </authorList>
    </citation>
    <scope>NUCLEOTIDE SEQUENCE [LARGE SCALE GENOMIC DNA]</scope>
    <source>
        <strain evidence="2 3">DSM 15114</strain>
    </source>
</reference>
<comment type="caution">
    <text evidence="2">The sequence shown here is derived from an EMBL/GenBank/DDBJ whole genome shotgun (WGS) entry which is preliminary data.</text>
</comment>
<sequence length="74" mass="7618">MIRLPTVLTAAALAVFPALTATAAEDTPVGITGDLSHVTVETPDGPVEIRRNQDPEAEISGKAYPFASGAINIS</sequence>